<comment type="caution">
    <text evidence="2">The sequence shown here is derived from an EMBL/GenBank/DDBJ whole genome shotgun (WGS) entry which is preliminary data.</text>
</comment>
<accession>A0ABT9T415</accession>
<reference evidence="2 3" key="1">
    <citation type="submission" date="2023-07" db="EMBL/GenBank/DDBJ databases">
        <title>Sorghum-associated microbial communities from plants grown in Nebraska, USA.</title>
        <authorList>
            <person name="Schachtman D."/>
        </authorList>
    </citation>
    <scope>NUCLEOTIDE SEQUENCE [LARGE SCALE GENOMIC DNA]</scope>
    <source>
        <strain evidence="2 3">CC49</strain>
    </source>
</reference>
<evidence type="ECO:0000313" key="2">
    <source>
        <dbReference type="EMBL" id="MDQ0018208.1"/>
    </source>
</evidence>
<protein>
    <submittedName>
        <fullName evidence="2">Uncharacterized protein</fullName>
    </submittedName>
</protein>
<gene>
    <name evidence="2" type="ORF">J2X94_000336</name>
</gene>
<feature type="compositionally biased region" description="Basic residues" evidence="1">
    <location>
        <begin position="1"/>
        <end position="10"/>
    </location>
</feature>
<organism evidence="2 3">
    <name type="scientific">[Curtobacterium] plantarum</name>
    <dbReference type="NCBI Taxonomy" id="221276"/>
    <lineage>
        <taxon>Bacteria</taxon>
        <taxon>Pseudomonadati</taxon>
        <taxon>Pseudomonadota</taxon>
        <taxon>Gammaproteobacteria</taxon>
        <taxon>Enterobacterales</taxon>
        <taxon>Erwiniaceae</taxon>
        <taxon>Pantoea</taxon>
    </lineage>
</organism>
<dbReference type="EMBL" id="JAUSSJ010000001">
    <property type="protein sequence ID" value="MDQ0018208.1"/>
    <property type="molecule type" value="Genomic_DNA"/>
</dbReference>
<evidence type="ECO:0000313" key="3">
    <source>
        <dbReference type="Proteomes" id="UP001244623"/>
    </source>
</evidence>
<proteinExistence type="predicted"/>
<keyword evidence="3" id="KW-1185">Reference proteome</keyword>
<dbReference type="Proteomes" id="UP001244623">
    <property type="component" value="Unassembled WGS sequence"/>
</dbReference>
<name>A0ABT9T415_9GAMM</name>
<feature type="region of interest" description="Disordered" evidence="1">
    <location>
        <begin position="1"/>
        <end position="29"/>
    </location>
</feature>
<sequence length="44" mass="4731">MPALQRRKKAAGVWERAGDLPAAAPDQGSDAPEWRIALVSFIAI</sequence>
<dbReference type="RefSeq" id="WP_262389307.1">
    <property type="nucleotide sequence ID" value="NZ_JAUSSJ010000001.1"/>
</dbReference>
<evidence type="ECO:0000256" key="1">
    <source>
        <dbReference type="SAM" id="MobiDB-lite"/>
    </source>
</evidence>